<evidence type="ECO:0000313" key="5">
    <source>
        <dbReference type="Proteomes" id="UP000800235"/>
    </source>
</evidence>
<feature type="chain" id="PRO_5040242732" evidence="2">
    <location>
        <begin position="22"/>
        <end position="459"/>
    </location>
</feature>
<dbReference type="PANTHER" id="PTHR47572:SF4">
    <property type="entry name" value="LACTONASE DRP35"/>
    <property type="match status" value="1"/>
</dbReference>
<proteinExistence type="predicted"/>
<comment type="caution">
    <text evidence="4">The sequence shown here is derived from an EMBL/GenBank/DDBJ whole genome shotgun (WGS) entry which is preliminary data.</text>
</comment>
<organism evidence="4 5">
    <name type="scientific">Tothia fuscella</name>
    <dbReference type="NCBI Taxonomy" id="1048955"/>
    <lineage>
        <taxon>Eukaryota</taxon>
        <taxon>Fungi</taxon>
        <taxon>Dikarya</taxon>
        <taxon>Ascomycota</taxon>
        <taxon>Pezizomycotina</taxon>
        <taxon>Dothideomycetes</taxon>
        <taxon>Pleosporomycetidae</taxon>
        <taxon>Venturiales</taxon>
        <taxon>Cylindrosympodiaceae</taxon>
        <taxon>Tothia</taxon>
    </lineage>
</organism>
<keyword evidence="5" id="KW-1185">Reference proteome</keyword>
<protein>
    <submittedName>
        <fullName evidence="4">Soluble quino protein glucose dehydrogenase</fullName>
    </submittedName>
</protein>
<dbReference type="SUPFAM" id="SSF50952">
    <property type="entry name" value="Soluble quinoprotein glucose dehydrogenase"/>
    <property type="match status" value="1"/>
</dbReference>
<feature type="region of interest" description="Disordered" evidence="1">
    <location>
        <begin position="419"/>
        <end position="459"/>
    </location>
</feature>
<dbReference type="OrthoDB" id="507128at2759"/>
<dbReference type="AlphaFoldDB" id="A0A9P4NS52"/>
<name>A0A9P4NS52_9PEZI</name>
<sequence length="459" mass="47816">MATQLKSAVVAALAAVATVQAACPAGLPPKNGAPVVAPGFQARLIANGLSKPRGLVVDSAGHLLAVTNGAGITSFTLNTDAAGCVTVASKNVIASQAGMNHGIDLSADGKTLFASTISVVYAFPYDAATAKAGTPKTVVSGMTSADHTSRTIWASKKVPNMILVSRGSSSNTDAGAASVSAGRSQIRAFDITKGGAQDYTTGGKLIAYGVRNSVGVTEHPVTGGIWSVENSVDDLARGGKDIHQDNPGEEMNYHGYLNGTASPMQGKSYGFPGCYAAWKVVDLPNNQQIKVGTHFSPTASDANCATAIPPRLTFPAHWAPIDIKFNTKGTTAYVTSRGSWNRRQPDGYMLYAIEFNANGEPTHPATSNTAVIPIVSNKNNAACPRGCFRPTGLAWDAQGHLYMASDSTGEIYVITKTDGSGIDDVQPKSSGATPPTLSRFTLDEPSWPRVGDEQRGRED</sequence>
<reference evidence="4" key="1">
    <citation type="journal article" date="2020" name="Stud. Mycol.">
        <title>101 Dothideomycetes genomes: a test case for predicting lifestyles and emergence of pathogens.</title>
        <authorList>
            <person name="Haridas S."/>
            <person name="Albert R."/>
            <person name="Binder M."/>
            <person name="Bloem J."/>
            <person name="Labutti K."/>
            <person name="Salamov A."/>
            <person name="Andreopoulos B."/>
            <person name="Baker S."/>
            <person name="Barry K."/>
            <person name="Bills G."/>
            <person name="Bluhm B."/>
            <person name="Cannon C."/>
            <person name="Castanera R."/>
            <person name="Culley D."/>
            <person name="Daum C."/>
            <person name="Ezra D."/>
            <person name="Gonzalez J."/>
            <person name="Henrissat B."/>
            <person name="Kuo A."/>
            <person name="Liang C."/>
            <person name="Lipzen A."/>
            <person name="Lutzoni F."/>
            <person name="Magnuson J."/>
            <person name="Mondo S."/>
            <person name="Nolan M."/>
            <person name="Ohm R."/>
            <person name="Pangilinan J."/>
            <person name="Park H.-J."/>
            <person name="Ramirez L."/>
            <person name="Alfaro M."/>
            <person name="Sun H."/>
            <person name="Tritt A."/>
            <person name="Yoshinaga Y."/>
            <person name="Zwiers L.-H."/>
            <person name="Turgeon B."/>
            <person name="Goodwin S."/>
            <person name="Spatafora J."/>
            <person name="Crous P."/>
            <person name="Grigoriev I."/>
        </authorList>
    </citation>
    <scope>NUCLEOTIDE SEQUENCE</scope>
    <source>
        <strain evidence="4">CBS 130266</strain>
    </source>
</reference>
<dbReference type="EMBL" id="MU007034">
    <property type="protein sequence ID" value="KAF2431154.1"/>
    <property type="molecule type" value="Genomic_DNA"/>
</dbReference>
<dbReference type="InterPro" id="IPR051262">
    <property type="entry name" value="SMP-30/CGR1_Lactonase"/>
</dbReference>
<feature type="domain" description="Pyrroloquinoline quinone-dependent pyranose dehydrogenase beta-propeller" evidence="3">
    <location>
        <begin position="34"/>
        <end position="416"/>
    </location>
</feature>
<keyword evidence="2" id="KW-0732">Signal</keyword>
<dbReference type="PANTHER" id="PTHR47572">
    <property type="entry name" value="LIPOPROTEIN-RELATED"/>
    <property type="match status" value="1"/>
</dbReference>
<gene>
    <name evidence="4" type="ORF">EJ08DRAFT_611427</name>
</gene>
<feature type="compositionally biased region" description="Basic and acidic residues" evidence="1">
    <location>
        <begin position="450"/>
        <end position="459"/>
    </location>
</feature>
<dbReference type="InterPro" id="IPR054539">
    <property type="entry name" value="Beta-prop_PDH"/>
</dbReference>
<dbReference type="Pfam" id="PF22807">
    <property type="entry name" value="TrAA12"/>
    <property type="match status" value="1"/>
</dbReference>
<dbReference type="InterPro" id="IPR011042">
    <property type="entry name" value="6-blade_b-propeller_TolB-like"/>
</dbReference>
<dbReference type="Gene3D" id="2.120.10.30">
    <property type="entry name" value="TolB, C-terminal domain"/>
    <property type="match status" value="1"/>
</dbReference>
<dbReference type="Proteomes" id="UP000800235">
    <property type="component" value="Unassembled WGS sequence"/>
</dbReference>
<evidence type="ECO:0000259" key="3">
    <source>
        <dbReference type="Pfam" id="PF22807"/>
    </source>
</evidence>
<accession>A0A9P4NS52</accession>
<evidence type="ECO:0000313" key="4">
    <source>
        <dbReference type="EMBL" id="KAF2431154.1"/>
    </source>
</evidence>
<dbReference type="InterPro" id="IPR011041">
    <property type="entry name" value="Quinoprot_gluc/sorb_DH_b-prop"/>
</dbReference>
<feature type="compositionally biased region" description="Polar residues" evidence="1">
    <location>
        <begin position="427"/>
        <end position="439"/>
    </location>
</feature>
<feature type="signal peptide" evidence="2">
    <location>
        <begin position="1"/>
        <end position="21"/>
    </location>
</feature>
<evidence type="ECO:0000256" key="2">
    <source>
        <dbReference type="SAM" id="SignalP"/>
    </source>
</evidence>
<evidence type="ECO:0000256" key="1">
    <source>
        <dbReference type="SAM" id="MobiDB-lite"/>
    </source>
</evidence>